<evidence type="ECO:0000313" key="3">
    <source>
        <dbReference type="Proteomes" id="UP000499080"/>
    </source>
</evidence>
<evidence type="ECO:0000256" key="1">
    <source>
        <dbReference type="SAM" id="MobiDB-lite"/>
    </source>
</evidence>
<protein>
    <submittedName>
        <fullName evidence="2">Uncharacterized protein</fullName>
    </submittedName>
</protein>
<sequence>MILSRRFHEKSRRGSELRLFFSLFKEVLNYSQAPISIMKKCDHSTADKQSSTRGVATGVQEDVRSSPGPQFSREKTPNELAKIGREGTAVPLRMMRGERRLWVAVGDRGQSPDKSLRRNISATPQRCRTKGFLSLEFGRRRGLETRRLETRLNSELDSDSDLDSRDR</sequence>
<dbReference type="AlphaFoldDB" id="A0A4Y2IBT9"/>
<comment type="caution">
    <text evidence="2">The sequence shown here is derived from an EMBL/GenBank/DDBJ whole genome shotgun (WGS) entry which is preliminary data.</text>
</comment>
<gene>
    <name evidence="2" type="ORF">AVEN_198933_1</name>
</gene>
<organism evidence="2 3">
    <name type="scientific">Araneus ventricosus</name>
    <name type="common">Orbweaver spider</name>
    <name type="synonym">Epeira ventricosa</name>
    <dbReference type="NCBI Taxonomy" id="182803"/>
    <lineage>
        <taxon>Eukaryota</taxon>
        <taxon>Metazoa</taxon>
        <taxon>Ecdysozoa</taxon>
        <taxon>Arthropoda</taxon>
        <taxon>Chelicerata</taxon>
        <taxon>Arachnida</taxon>
        <taxon>Araneae</taxon>
        <taxon>Araneomorphae</taxon>
        <taxon>Entelegynae</taxon>
        <taxon>Araneoidea</taxon>
        <taxon>Araneidae</taxon>
        <taxon>Araneus</taxon>
    </lineage>
</organism>
<dbReference type="EMBL" id="BGPR01002523">
    <property type="protein sequence ID" value="GBM74892.1"/>
    <property type="molecule type" value="Genomic_DNA"/>
</dbReference>
<keyword evidence="3" id="KW-1185">Reference proteome</keyword>
<feature type="region of interest" description="Disordered" evidence="1">
    <location>
        <begin position="41"/>
        <end position="87"/>
    </location>
</feature>
<proteinExistence type="predicted"/>
<accession>A0A4Y2IBT9</accession>
<evidence type="ECO:0000313" key="2">
    <source>
        <dbReference type="EMBL" id="GBM74892.1"/>
    </source>
</evidence>
<feature type="compositionally biased region" description="Basic and acidic residues" evidence="1">
    <location>
        <begin position="72"/>
        <end position="85"/>
    </location>
</feature>
<name>A0A4Y2IBT9_ARAVE</name>
<reference evidence="2 3" key="1">
    <citation type="journal article" date="2019" name="Sci. Rep.">
        <title>Orb-weaving spider Araneus ventricosus genome elucidates the spidroin gene catalogue.</title>
        <authorList>
            <person name="Kono N."/>
            <person name="Nakamura H."/>
            <person name="Ohtoshi R."/>
            <person name="Moran D.A.P."/>
            <person name="Shinohara A."/>
            <person name="Yoshida Y."/>
            <person name="Fujiwara M."/>
            <person name="Mori M."/>
            <person name="Tomita M."/>
            <person name="Arakawa K."/>
        </authorList>
    </citation>
    <scope>NUCLEOTIDE SEQUENCE [LARGE SCALE GENOMIC DNA]</scope>
</reference>
<dbReference type="Proteomes" id="UP000499080">
    <property type="component" value="Unassembled WGS sequence"/>
</dbReference>